<dbReference type="Gene3D" id="3.40.50.720">
    <property type="entry name" value="NAD(P)-binding Rossmann-like Domain"/>
    <property type="match status" value="2"/>
</dbReference>
<dbReference type="SUPFAM" id="SSF51735">
    <property type="entry name" value="NAD(P)-binding Rossmann-fold domains"/>
    <property type="match status" value="1"/>
</dbReference>
<keyword evidence="4" id="KW-0520">NAD</keyword>
<evidence type="ECO:0000259" key="6">
    <source>
        <dbReference type="Pfam" id="PF00389"/>
    </source>
</evidence>
<keyword evidence="2" id="KW-0028">Amino-acid biosynthesis</keyword>
<evidence type="ECO:0000256" key="5">
    <source>
        <dbReference type="RuleBase" id="RU003719"/>
    </source>
</evidence>
<dbReference type="Pfam" id="PF02826">
    <property type="entry name" value="2-Hacid_dh_C"/>
    <property type="match status" value="1"/>
</dbReference>
<dbReference type="FunFam" id="3.40.50.720:FF:000203">
    <property type="entry name" value="D-3-phosphoglycerate dehydrogenase (SerA)"/>
    <property type="match status" value="1"/>
</dbReference>
<evidence type="ECO:0000256" key="1">
    <source>
        <dbReference type="ARBA" id="ARBA00005854"/>
    </source>
</evidence>
<evidence type="ECO:0000259" key="7">
    <source>
        <dbReference type="Pfam" id="PF02826"/>
    </source>
</evidence>
<dbReference type="InterPro" id="IPR029752">
    <property type="entry name" value="D-isomer_DH_CS1"/>
</dbReference>
<feature type="domain" description="D-isomer specific 2-hydroxyacid dehydrogenase catalytic" evidence="6">
    <location>
        <begin position="59"/>
        <end position="335"/>
    </location>
</feature>
<accession>A0A1H1DXM5</accession>
<evidence type="ECO:0000313" key="8">
    <source>
        <dbReference type="EMBL" id="SDQ81133.1"/>
    </source>
</evidence>
<organism evidence="8 9">
    <name type="scientific">Crystallibacter crystallopoietes</name>
    <dbReference type="NCBI Taxonomy" id="37928"/>
    <lineage>
        <taxon>Bacteria</taxon>
        <taxon>Bacillati</taxon>
        <taxon>Actinomycetota</taxon>
        <taxon>Actinomycetes</taxon>
        <taxon>Micrococcales</taxon>
        <taxon>Micrococcaceae</taxon>
        <taxon>Crystallibacter</taxon>
    </lineage>
</organism>
<dbReference type="PANTHER" id="PTHR42789:SF1">
    <property type="entry name" value="D-ISOMER SPECIFIC 2-HYDROXYACID DEHYDROGENASE FAMILY PROTEIN (AFU_ORTHOLOGUE AFUA_6G10090)"/>
    <property type="match status" value="1"/>
</dbReference>
<dbReference type="GO" id="GO:0008652">
    <property type="term" value="P:amino acid biosynthetic process"/>
    <property type="evidence" value="ECO:0007669"/>
    <property type="project" value="UniProtKB-KW"/>
</dbReference>
<reference evidence="8 9" key="1">
    <citation type="submission" date="2016-10" db="EMBL/GenBank/DDBJ databases">
        <authorList>
            <person name="de Groot N.N."/>
        </authorList>
    </citation>
    <scope>NUCLEOTIDE SEQUENCE [LARGE SCALE GENOMIC DNA]</scope>
    <source>
        <strain evidence="8 9">DSM 20117</strain>
    </source>
</reference>
<evidence type="ECO:0000256" key="4">
    <source>
        <dbReference type="ARBA" id="ARBA00023027"/>
    </source>
</evidence>
<dbReference type="EMBL" id="FNKH01000002">
    <property type="protein sequence ID" value="SDQ81133.1"/>
    <property type="molecule type" value="Genomic_DNA"/>
</dbReference>
<dbReference type="PANTHER" id="PTHR42789">
    <property type="entry name" value="D-ISOMER SPECIFIC 2-HYDROXYACID DEHYDROGENASE FAMILY PROTEIN (AFU_ORTHOLOGUE AFUA_6G10090)"/>
    <property type="match status" value="1"/>
</dbReference>
<dbReference type="Pfam" id="PF00389">
    <property type="entry name" value="2-Hacid_dh"/>
    <property type="match status" value="1"/>
</dbReference>
<evidence type="ECO:0000256" key="3">
    <source>
        <dbReference type="ARBA" id="ARBA00023002"/>
    </source>
</evidence>
<dbReference type="InterPro" id="IPR006140">
    <property type="entry name" value="D-isomer_DH_NAD-bd"/>
</dbReference>
<dbReference type="Proteomes" id="UP000181917">
    <property type="component" value="Unassembled WGS sequence"/>
</dbReference>
<dbReference type="InterPro" id="IPR050857">
    <property type="entry name" value="D-2-hydroxyacid_DH"/>
</dbReference>
<protein>
    <submittedName>
        <fullName evidence="8">Lactate dehydrogenase</fullName>
    </submittedName>
</protein>
<comment type="similarity">
    <text evidence="1 5">Belongs to the D-isomer specific 2-hydroxyacid dehydrogenase family.</text>
</comment>
<sequence>MPDPPSLICAAAPRGELSATLGSVKIVILDDYQDVALASAPWEQLPPEASVERFTDHLDNQDALAERLGDADVVVVMRERTPLTAELLERLPRLRLITTTGMANASIDLEAAKRLGIAVCGTRRSTNATAELAWALIMAVARDIPQNDRDIRSGKWQAGLGIDLAGATLGVLGLGKLGSLMARYAEVFGMKVIAWSPHLTEERAAEHGVELVTKSELFRRGDIVSIHLRLSDAVRGIVGAAELELLGPEGRLVNTSRGPLVDEAALVRALTEGRIAAAALDVFDVEPLPADSPLRSAPNLILSPHIGFVTQRAHRLGYTQMLEDILAFTKGEPINQLN</sequence>
<dbReference type="PROSITE" id="PS00065">
    <property type="entry name" value="D_2_HYDROXYACID_DH_1"/>
    <property type="match status" value="1"/>
</dbReference>
<name>A0A1H1DXM5_9MICC</name>
<dbReference type="GO" id="GO:0016616">
    <property type="term" value="F:oxidoreductase activity, acting on the CH-OH group of donors, NAD or NADP as acceptor"/>
    <property type="evidence" value="ECO:0007669"/>
    <property type="project" value="InterPro"/>
</dbReference>
<dbReference type="InterPro" id="IPR036291">
    <property type="entry name" value="NAD(P)-bd_dom_sf"/>
</dbReference>
<dbReference type="CDD" id="cd12169">
    <property type="entry name" value="PGDH_like_1"/>
    <property type="match status" value="1"/>
</dbReference>
<dbReference type="GO" id="GO:0051287">
    <property type="term" value="F:NAD binding"/>
    <property type="evidence" value="ECO:0007669"/>
    <property type="project" value="InterPro"/>
</dbReference>
<dbReference type="SUPFAM" id="SSF52283">
    <property type="entry name" value="Formate/glycerate dehydrogenase catalytic domain-like"/>
    <property type="match status" value="1"/>
</dbReference>
<dbReference type="AlphaFoldDB" id="A0A1H1DXM5"/>
<dbReference type="STRING" id="37928.SAMN04489742_2661"/>
<proteinExistence type="inferred from homology"/>
<gene>
    <name evidence="8" type="ORF">SAMN04489742_2661</name>
</gene>
<dbReference type="InterPro" id="IPR006139">
    <property type="entry name" value="D-isomer_2_OHA_DH_cat_dom"/>
</dbReference>
<feature type="domain" description="D-isomer specific 2-hydroxyacid dehydrogenase NAD-binding" evidence="7">
    <location>
        <begin position="135"/>
        <end position="307"/>
    </location>
</feature>
<keyword evidence="3 5" id="KW-0560">Oxidoreductase</keyword>
<evidence type="ECO:0000256" key="2">
    <source>
        <dbReference type="ARBA" id="ARBA00022605"/>
    </source>
</evidence>
<keyword evidence="9" id="KW-1185">Reference proteome</keyword>
<evidence type="ECO:0000313" key="9">
    <source>
        <dbReference type="Proteomes" id="UP000181917"/>
    </source>
</evidence>